<keyword evidence="1" id="KW-0234">DNA repair</keyword>
<dbReference type="PANTHER" id="PTHR47642:SF5">
    <property type="entry name" value="ATP-DEPENDENT DNA HELICASE"/>
    <property type="match status" value="1"/>
</dbReference>
<keyword evidence="1" id="KW-0547">Nucleotide-binding</keyword>
<keyword evidence="1" id="KW-0233">DNA recombination</keyword>
<comment type="caution">
    <text evidence="4">The sequence shown here is derived from an EMBL/GenBank/DDBJ whole genome shotgun (WGS) entry which is preliminary data.</text>
</comment>
<reference evidence="4" key="1">
    <citation type="submission" date="2020-12" db="EMBL/GenBank/DDBJ databases">
        <title>Metabolic potential, ecology and presence of endohyphal bacteria is reflected in genomic diversity of Mucoromycotina.</title>
        <authorList>
            <person name="Muszewska A."/>
            <person name="Okrasinska A."/>
            <person name="Steczkiewicz K."/>
            <person name="Drgas O."/>
            <person name="Orlowska M."/>
            <person name="Perlinska-Lenart U."/>
            <person name="Aleksandrzak-Piekarczyk T."/>
            <person name="Szatraj K."/>
            <person name="Zielenkiewicz U."/>
            <person name="Pilsyk S."/>
            <person name="Malc E."/>
            <person name="Mieczkowski P."/>
            <person name="Kruszewska J.S."/>
            <person name="Biernat P."/>
            <person name="Pawlowska J."/>
        </authorList>
    </citation>
    <scope>NUCLEOTIDE SEQUENCE</scope>
    <source>
        <strain evidence="4">WA0000017839</strain>
    </source>
</reference>
<dbReference type="GO" id="GO:0005524">
    <property type="term" value="F:ATP binding"/>
    <property type="evidence" value="ECO:0007669"/>
    <property type="project" value="UniProtKB-KW"/>
</dbReference>
<dbReference type="GO" id="GO:0016787">
    <property type="term" value="F:hydrolase activity"/>
    <property type="evidence" value="ECO:0007669"/>
    <property type="project" value="UniProtKB-KW"/>
</dbReference>
<name>A0A8H7QL60_9FUNG</name>
<dbReference type="GO" id="GO:0006310">
    <property type="term" value="P:DNA recombination"/>
    <property type="evidence" value="ECO:0007669"/>
    <property type="project" value="UniProtKB-KW"/>
</dbReference>
<dbReference type="AlphaFoldDB" id="A0A8H7QL60"/>
<proteinExistence type="inferred from homology"/>
<feature type="domain" description="DNA helicase Pif1-like DEAD-box helicase" evidence="3">
    <location>
        <begin position="514"/>
        <end position="716"/>
    </location>
</feature>
<feature type="region of interest" description="Disordered" evidence="2">
    <location>
        <begin position="14"/>
        <end position="36"/>
    </location>
</feature>
<keyword evidence="1" id="KW-0067">ATP-binding</keyword>
<evidence type="ECO:0000256" key="2">
    <source>
        <dbReference type="SAM" id="MobiDB-lite"/>
    </source>
</evidence>
<dbReference type="EMBL" id="JAEPRD010000226">
    <property type="protein sequence ID" value="KAG2193591.1"/>
    <property type="molecule type" value="Genomic_DNA"/>
</dbReference>
<feature type="region of interest" description="Disordered" evidence="2">
    <location>
        <begin position="447"/>
        <end position="466"/>
    </location>
</feature>
<evidence type="ECO:0000313" key="5">
    <source>
        <dbReference type="Proteomes" id="UP000603453"/>
    </source>
</evidence>
<keyword evidence="1" id="KW-0227">DNA damage</keyword>
<dbReference type="GO" id="GO:0006281">
    <property type="term" value="P:DNA repair"/>
    <property type="evidence" value="ECO:0007669"/>
    <property type="project" value="UniProtKB-KW"/>
</dbReference>
<accession>A0A8H7QL60</accession>
<dbReference type="OrthoDB" id="2288986at2759"/>
<dbReference type="PANTHER" id="PTHR47642">
    <property type="entry name" value="ATP-DEPENDENT DNA HELICASE"/>
    <property type="match status" value="1"/>
</dbReference>
<dbReference type="InterPro" id="IPR051055">
    <property type="entry name" value="PIF1_helicase"/>
</dbReference>
<protein>
    <recommendedName>
        <fullName evidence="1">ATP-dependent DNA helicase</fullName>
        <ecNumber evidence="1">5.6.2.3</ecNumber>
    </recommendedName>
</protein>
<dbReference type="InterPro" id="IPR027417">
    <property type="entry name" value="P-loop_NTPase"/>
</dbReference>
<dbReference type="InterPro" id="IPR010285">
    <property type="entry name" value="DNA_helicase_pif1-like_DEAD"/>
</dbReference>
<evidence type="ECO:0000313" key="4">
    <source>
        <dbReference type="EMBL" id="KAG2193591.1"/>
    </source>
</evidence>
<dbReference type="Gene3D" id="3.40.50.300">
    <property type="entry name" value="P-loop containing nucleotide triphosphate hydrolases"/>
    <property type="match status" value="1"/>
</dbReference>
<dbReference type="Pfam" id="PF05970">
    <property type="entry name" value="PIF1"/>
    <property type="match status" value="1"/>
</dbReference>
<comment type="catalytic activity">
    <reaction evidence="1">
        <text>ATP + H2O = ADP + phosphate + H(+)</text>
        <dbReference type="Rhea" id="RHEA:13065"/>
        <dbReference type="ChEBI" id="CHEBI:15377"/>
        <dbReference type="ChEBI" id="CHEBI:15378"/>
        <dbReference type="ChEBI" id="CHEBI:30616"/>
        <dbReference type="ChEBI" id="CHEBI:43474"/>
        <dbReference type="ChEBI" id="CHEBI:456216"/>
        <dbReference type="EC" id="5.6.2.3"/>
    </reaction>
</comment>
<keyword evidence="1" id="KW-0347">Helicase</keyword>
<dbReference type="Proteomes" id="UP000603453">
    <property type="component" value="Unassembled WGS sequence"/>
</dbReference>
<keyword evidence="5" id="KW-1185">Reference proteome</keyword>
<dbReference type="GO" id="GO:0000723">
    <property type="term" value="P:telomere maintenance"/>
    <property type="evidence" value="ECO:0007669"/>
    <property type="project" value="InterPro"/>
</dbReference>
<comment type="cofactor">
    <cofactor evidence="1">
        <name>Mg(2+)</name>
        <dbReference type="ChEBI" id="CHEBI:18420"/>
    </cofactor>
</comment>
<dbReference type="EC" id="5.6.2.3" evidence="1"/>
<evidence type="ECO:0000256" key="1">
    <source>
        <dbReference type="RuleBase" id="RU363044"/>
    </source>
</evidence>
<organism evidence="4 5">
    <name type="scientific">Mucor saturninus</name>
    <dbReference type="NCBI Taxonomy" id="64648"/>
    <lineage>
        <taxon>Eukaryota</taxon>
        <taxon>Fungi</taxon>
        <taxon>Fungi incertae sedis</taxon>
        <taxon>Mucoromycota</taxon>
        <taxon>Mucoromycotina</taxon>
        <taxon>Mucoromycetes</taxon>
        <taxon>Mucorales</taxon>
        <taxon>Mucorineae</taxon>
        <taxon>Mucoraceae</taxon>
        <taxon>Mucor</taxon>
    </lineage>
</organism>
<dbReference type="SUPFAM" id="SSF52540">
    <property type="entry name" value="P-loop containing nucleoside triphosphate hydrolases"/>
    <property type="match status" value="2"/>
</dbReference>
<feature type="compositionally biased region" description="Polar residues" evidence="2">
    <location>
        <begin position="455"/>
        <end position="464"/>
    </location>
</feature>
<keyword evidence="1" id="KW-0378">Hydrolase</keyword>
<gene>
    <name evidence="4" type="ORF">INT47_007394</name>
</gene>
<evidence type="ECO:0000259" key="3">
    <source>
        <dbReference type="Pfam" id="PF05970"/>
    </source>
</evidence>
<dbReference type="GO" id="GO:0043139">
    <property type="term" value="F:5'-3' DNA helicase activity"/>
    <property type="evidence" value="ECO:0007669"/>
    <property type="project" value="UniProtKB-EC"/>
</dbReference>
<sequence>MNWIAAVSEAIDGPLNSSDVDSEGDDNDFTQEDITEKDIPVGADETLCGSDGIRMAPGEGSSPLSLLTDEDSEALSFPKIFIGEQMKQTHAGKQVSYITLIKSLFRHHDPRAVRTDFLFYMDTKRVLQTLVSKVSIMLRKSKSGLFSPNASTVLNENNVHNRINSDEAFLVFNTVRNKEDITEDQESELPSSEIFRLIQSDAPTCARYFDQRFRFSKATWKPPQGPFGNFEILDYYCRIEFQARSSRHVHMMAWLKDAPLYTVNPDNEYKVCAFVDFIITCKHADQDEDPLTYSYLLEKGNEAWGKKDDELDDTELQLKEHSTMNFDEFLAEINMNLDDYLKAIQASISSSKVMLKRNVNEILINNYNPLILKMHRANIDLQFILGAYACCIHIVNYINKSNKTKNNLDDVDCEDVFKANSELITNNIAEFSKIPDQTLLSYMQEAERRRENDQNNETNTQDFNDASVDGNDVNNFKMYSMPEGVHLDVLAESNRFVRPDKLDNYEYYKLVSNLNTEQRDCFNHIINHVRQKDIPLHIFITGVAGTGKSLLIETLYQALVRFYDAGHKRDFQKVSVILCAFTGKAAFNINSQTIHSLFHLPINRDNIQDLSADVANSISVDLAELQVIILDEISMISSRQTFWIDKRLKDAFRNDKHFAGKHVLVLGDFLQLPPVHDFAIYSGFPNNPIRHIKLTELWHTFEVQRLTEIMRQKDDANFSVALKNMARGIMTKEDIELFQKRTFKALPPEAARENNLIRLYPTNKLVNECDAETLSIMSKKRYLPISYDCGI</sequence>
<feature type="compositionally biased region" description="Acidic residues" evidence="2">
    <location>
        <begin position="20"/>
        <end position="33"/>
    </location>
</feature>
<comment type="similarity">
    <text evidence="1">Belongs to the helicase family.</text>
</comment>